<dbReference type="InterPro" id="IPR050187">
    <property type="entry name" value="Lipid_Phosphate_FormReg"/>
</dbReference>
<evidence type="ECO:0000256" key="5">
    <source>
        <dbReference type="ARBA" id="ARBA00022741"/>
    </source>
</evidence>
<dbReference type="Proteomes" id="UP000198381">
    <property type="component" value="Unassembled WGS sequence"/>
</dbReference>
<evidence type="ECO:0000313" key="14">
    <source>
        <dbReference type="Proteomes" id="UP000198381"/>
    </source>
</evidence>
<evidence type="ECO:0000256" key="8">
    <source>
        <dbReference type="ARBA" id="ARBA00022842"/>
    </source>
</evidence>
<feature type="domain" description="DAGKc" evidence="12">
    <location>
        <begin position="1"/>
        <end position="128"/>
    </location>
</feature>
<keyword evidence="4" id="KW-0479">Metal-binding</keyword>
<keyword evidence="6" id="KW-0418">Kinase</keyword>
<keyword evidence="14" id="KW-1185">Reference proteome</keyword>
<accession>A0ABX4CZH8</accession>
<dbReference type="SMART" id="SM00046">
    <property type="entry name" value="DAGKc"/>
    <property type="match status" value="1"/>
</dbReference>
<keyword evidence="3" id="KW-0808">Transferase</keyword>
<dbReference type="PANTHER" id="PTHR12358">
    <property type="entry name" value="SPHINGOSINE KINASE"/>
    <property type="match status" value="1"/>
</dbReference>
<name>A0ABX4CZH8_9FLAO</name>
<sequence>MIYIHFIVNPISGSGKHNFAKTELEKFFPKSIYKIEVDYSNYKKHAIVLTQKAITKKPHYVVACGGDGTINEVASCLINTEIKLGIIPVGSGNGLASNLSISRSLEKATEIIRKGKTKFIDVGKINEHYFFSNVGVGIDALIIKKYERYNKRTLISYVRATIASSIDFKPIQATLSFNGKIIGTNAFMLFISNSNQMGYGMTLTPNADLNDGFLDLVIVPKLSFLDKLTFGVCVLTNTIEKFKKAKHILIEKINIEMPKKIFLDTQIDGELHNLKTNKIEIAIIKNGLEVLIH</sequence>
<evidence type="ECO:0000256" key="1">
    <source>
        <dbReference type="ARBA" id="ARBA00001946"/>
    </source>
</evidence>
<evidence type="ECO:0000256" key="6">
    <source>
        <dbReference type="ARBA" id="ARBA00022777"/>
    </source>
</evidence>
<dbReference type="Pfam" id="PF00781">
    <property type="entry name" value="DAGK_cat"/>
    <property type="match status" value="1"/>
</dbReference>
<protein>
    <recommendedName>
        <fullName evidence="12">DAGKc domain-containing protein</fullName>
    </recommendedName>
</protein>
<keyword evidence="11" id="KW-1208">Phospholipid metabolism</keyword>
<dbReference type="InterPro" id="IPR001206">
    <property type="entry name" value="Diacylglycerol_kinase_cat_dom"/>
</dbReference>
<dbReference type="InterPro" id="IPR005218">
    <property type="entry name" value="Diacylglycerol/lipid_kinase"/>
</dbReference>
<dbReference type="PROSITE" id="PS50146">
    <property type="entry name" value="DAGK"/>
    <property type="match status" value="1"/>
</dbReference>
<evidence type="ECO:0000313" key="13">
    <source>
        <dbReference type="EMBL" id="OXB10219.1"/>
    </source>
</evidence>
<dbReference type="Pfam" id="PF19279">
    <property type="entry name" value="YegS_C"/>
    <property type="match status" value="1"/>
</dbReference>
<evidence type="ECO:0000256" key="4">
    <source>
        <dbReference type="ARBA" id="ARBA00022723"/>
    </source>
</evidence>
<dbReference type="Gene3D" id="3.40.50.10330">
    <property type="entry name" value="Probable inorganic polyphosphate/atp-NAD kinase, domain 1"/>
    <property type="match status" value="1"/>
</dbReference>
<keyword evidence="10" id="KW-0594">Phospholipid biosynthesis</keyword>
<dbReference type="InterPro" id="IPR016064">
    <property type="entry name" value="NAD/diacylglycerol_kinase_sf"/>
</dbReference>
<organism evidence="13 14">
    <name type="scientific">Flavobacterium plurextorum</name>
    <dbReference type="NCBI Taxonomy" id="1114867"/>
    <lineage>
        <taxon>Bacteria</taxon>
        <taxon>Pseudomonadati</taxon>
        <taxon>Bacteroidota</taxon>
        <taxon>Flavobacteriia</taxon>
        <taxon>Flavobacteriales</taxon>
        <taxon>Flavobacteriaceae</taxon>
        <taxon>Flavobacterium</taxon>
    </lineage>
</organism>
<dbReference type="InterPro" id="IPR045540">
    <property type="entry name" value="YegS/DAGK_C"/>
</dbReference>
<comment type="caution">
    <text evidence="13">The sequence shown here is derived from an EMBL/GenBank/DDBJ whole genome shotgun (WGS) entry which is preliminary data.</text>
</comment>
<comment type="cofactor">
    <cofactor evidence="1">
        <name>Mg(2+)</name>
        <dbReference type="ChEBI" id="CHEBI:18420"/>
    </cofactor>
</comment>
<dbReference type="EMBL" id="MUHD01000006">
    <property type="protein sequence ID" value="OXB10219.1"/>
    <property type="molecule type" value="Genomic_DNA"/>
</dbReference>
<evidence type="ECO:0000256" key="2">
    <source>
        <dbReference type="ARBA" id="ARBA00022516"/>
    </source>
</evidence>
<dbReference type="Gene3D" id="2.60.200.40">
    <property type="match status" value="1"/>
</dbReference>
<dbReference type="PANTHER" id="PTHR12358:SF106">
    <property type="entry name" value="LIPID KINASE YEGS"/>
    <property type="match status" value="1"/>
</dbReference>
<reference evidence="13 14" key="1">
    <citation type="submission" date="2016-11" db="EMBL/GenBank/DDBJ databases">
        <title>Whole genomes of Flavobacteriaceae.</title>
        <authorList>
            <person name="Stine C."/>
            <person name="Li C."/>
            <person name="Tadesse D."/>
        </authorList>
    </citation>
    <scope>NUCLEOTIDE SEQUENCE [LARGE SCALE GENOMIC DNA]</scope>
    <source>
        <strain evidence="13 14">CCUG 60112</strain>
    </source>
</reference>
<evidence type="ECO:0000256" key="10">
    <source>
        <dbReference type="ARBA" id="ARBA00023209"/>
    </source>
</evidence>
<keyword evidence="5" id="KW-0547">Nucleotide-binding</keyword>
<keyword evidence="7" id="KW-0067">ATP-binding</keyword>
<keyword evidence="9" id="KW-0443">Lipid metabolism</keyword>
<dbReference type="SUPFAM" id="SSF111331">
    <property type="entry name" value="NAD kinase/diacylglycerol kinase-like"/>
    <property type="match status" value="1"/>
</dbReference>
<evidence type="ECO:0000256" key="7">
    <source>
        <dbReference type="ARBA" id="ARBA00022840"/>
    </source>
</evidence>
<evidence type="ECO:0000256" key="11">
    <source>
        <dbReference type="ARBA" id="ARBA00023264"/>
    </source>
</evidence>
<dbReference type="NCBIfam" id="TIGR00147">
    <property type="entry name" value="YegS/Rv2252/BmrU family lipid kinase"/>
    <property type="match status" value="1"/>
</dbReference>
<dbReference type="RefSeq" id="WP_089056856.1">
    <property type="nucleotide sequence ID" value="NZ_MUHD01000006.1"/>
</dbReference>
<keyword evidence="2" id="KW-0444">Lipid biosynthesis</keyword>
<keyword evidence="8" id="KW-0460">Magnesium</keyword>
<gene>
    <name evidence="13" type="ORF">B0A81_04215</name>
</gene>
<proteinExistence type="predicted"/>
<evidence type="ECO:0000256" key="9">
    <source>
        <dbReference type="ARBA" id="ARBA00023098"/>
    </source>
</evidence>
<dbReference type="InterPro" id="IPR017438">
    <property type="entry name" value="ATP-NAD_kinase_N"/>
</dbReference>
<evidence type="ECO:0000256" key="3">
    <source>
        <dbReference type="ARBA" id="ARBA00022679"/>
    </source>
</evidence>
<evidence type="ECO:0000259" key="12">
    <source>
        <dbReference type="PROSITE" id="PS50146"/>
    </source>
</evidence>